<keyword evidence="1" id="KW-1133">Transmembrane helix</keyword>
<organism evidence="3 4">
    <name type="scientific">Chrysophaeum taylorii</name>
    <dbReference type="NCBI Taxonomy" id="2483200"/>
    <lineage>
        <taxon>Eukaryota</taxon>
        <taxon>Sar</taxon>
        <taxon>Stramenopiles</taxon>
        <taxon>Ochrophyta</taxon>
        <taxon>Pelagophyceae</taxon>
        <taxon>Pelagomonadales</taxon>
        <taxon>Pelagomonadaceae</taxon>
        <taxon>Chrysophaeum</taxon>
    </lineage>
</organism>
<dbReference type="Proteomes" id="UP001230188">
    <property type="component" value="Unassembled WGS sequence"/>
</dbReference>
<keyword evidence="1" id="KW-0472">Membrane</keyword>
<evidence type="ECO:0000256" key="2">
    <source>
        <dbReference type="SAM" id="SignalP"/>
    </source>
</evidence>
<keyword evidence="1" id="KW-0812">Transmembrane</keyword>
<accession>A0AAD7XUQ0</accession>
<dbReference type="InterPro" id="IPR003425">
    <property type="entry name" value="CCB3/YggT"/>
</dbReference>
<protein>
    <submittedName>
        <fullName evidence="3">Uncharacterized protein</fullName>
    </submittedName>
</protein>
<name>A0AAD7XUQ0_9STRA</name>
<gene>
    <name evidence="3" type="ORF">CTAYLR_001135</name>
</gene>
<proteinExistence type="predicted"/>
<keyword evidence="2" id="KW-0732">Signal</keyword>
<evidence type="ECO:0000313" key="3">
    <source>
        <dbReference type="EMBL" id="KAJ8614266.1"/>
    </source>
</evidence>
<feature type="signal peptide" evidence="2">
    <location>
        <begin position="1"/>
        <end position="22"/>
    </location>
</feature>
<feature type="chain" id="PRO_5042293753" evidence="2">
    <location>
        <begin position="23"/>
        <end position="133"/>
    </location>
</feature>
<feature type="transmembrane region" description="Helical" evidence="1">
    <location>
        <begin position="94"/>
        <end position="115"/>
    </location>
</feature>
<keyword evidence="4" id="KW-1185">Reference proteome</keyword>
<dbReference type="PANTHER" id="PTHR33219:SF14">
    <property type="entry name" value="PROTEIN COFACTOR ASSEMBLY OF COMPLEX C SUBUNIT B CCB3, CHLOROPLASTIC-RELATED"/>
    <property type="match status" value="1"/>
</dbReference>
<dbReference type="Pfam" id="PF02325">
    <property type="entry name" value="CCB3_YggT"/>
    <property type="match status" value="1"/>
</dbReference>
<feature type="transmembrane region" description="Helical" evidence="1">
    <location>
        <begin position="38"/>
        <end position="57"/>
    </location>
</feature>
<evidence type="ECO:0000313" key="4">
    <source>
        <dbReference type="Proteomes" id="UP001230188"/>
    </source>
</evidence>
<dbReference type="AlphaFoldDB" id="A0AAD7XUQ0"/>
<evidence type="ECO:0000256" key="1">
    <source>
        <dbReference type="SAM" id="Phobius"/>
    </source>
</evidence>
<sequence length="133" mass="14185">MRRILLLIASVAAFSVPPPSVCKPVRTQPLNAVIPGDSVAELVVLGGTVNFIGIYNLVLTARILLSWFPQTMGVPLLQPIFIVTEPFLGLFRNFFGSLLTFGGLDFSLIPAFFLLQAAGNSVAALGADISLLQ</sequence>
<dbReference type="PANTHER" id="PTHR33219">
    <property type="entry name" value="YLMG HOMOLOG PROTEIN 2, CHLOROPLASTIC"/>
    <property type="match status" value="1"/>
</dbReference>
<dbReference type="EMBL" id="JAQMWT010000009">
    <property type="protein sequence ID" value="KAJ8614266.1"/>
    <property type="molecule type" value="Genomic_DNA"/>
</dbReference>
<comment type="caution">
    <text evidence="3">The sequence shown here is derived from an EMBL/GenBank/DDBJ whole genome shotgun (WGS) entry which is preliminary data.</text>
</comment>
<reference evidence="3" key="1">
    <citation type="submission" date="2023-01" db="EMBL/GenBank/DDBJ databases">
        <title>Metagenome sequencing of chrysophaentin producing Chrysophaeum taylorii.</title>
        <authorList>
            <person name="Davison J."/>
            <person name="Bewley C."/>
        </authorList>
    </citation>
    <scope>NUCLEOTIDE SEQUENCE</scope>
    <source>
        <strain evidence="3">NIES-1699</strain>
    </source>
</reference>
<dbReference type="GO" id="GO:0016020">
    <property type="term" value="C:membrane"/>
    <property type="evidence" value="ECO:0007669"/>
    <property type="project" value="InterPro"/>
</dbReference>